<sequence length="187" mass="20668">MKAAFSPGIKIHPGFWDSLNQLGITMHDIAEEANVIPSSIHESEVTQEQYFSIWQAYSSLVGDTAEAMMPSGQMPQYCMTKSMLLSLSKTLSKLTAGTEVTVNTILPGPTLSENVQSIIESIYVDELLDFEAKEIHFMKKNLPQSELQRFIRPAEIGKLVAFVCSPFASSFRGSPIRMDGGMVPTLF</sequence>
<dbReference type="PANTHER" id="PTHR42879">
    <property type="entry name" value="3-OXOACYL-(ACYL-CARRIER-PROTEIN) REDUCTASE"/>
    <property type="match status" value="1"/>
</dbReference>
<reference evidence="3" key="1">
    <citation type="journal article" date="2019" name="Int. J. Syst. Evol. Microbiol.">
        <title>The Global Catalogue of Microorganisms (GCM) 10K type strain sequencing project: providing services to taxonomists for standard genome sequencing and annotation.</title>
        <authorList>
            <consortium name="The Broad Institute Genomics Platform"/>
            <consortium name="The Broad Institute Genome Sequencing Center for Infectious Disease"/>
            <person name="Wu L."/>
            <person name="Ma J."/>
        </authorList>
    </citation>
    <scope>NUCLEOTIDE SEQUENCE [LARGE SCALE GENOMIC DNA]</scope>
    <source>
        <strain evidence="3">CGMCC 1.12770</strain>
    </source>
</reference>
<keyword evidence="3" id="KW-1185">Reference proteome</keyword>
<dbReference type="InterPro" id="IPR050259">
    <property type="entry name" value="SDR"/>
</dbReference>
<dbReference type="InterPro" id="IPR002347">
    <property type="entry name" value="SDR_fam"/>
</dbReference>
<dbReference type="PRINTS" id="PR00081">
    <property type="entry name" value="GDHRDH"/>
</dbReference>
<dbReference type="EMBL" id="BMFU01000002">
    <property type="protein sequence ID" value="GGH52610.1"/>
    <property type="molecule type" value="Genomic_DNA"/>
</dbReference>
<comment type="caution">
    <text evidence="2">The sequence shown here is derived from an EMBL/GenBank/DDBJ whole genome shotgun (WGS) entry which is preliminary data.</text>
</comment>
<evidence type="ECO:0000313" key="3">
    <source>
        <dbReference type="Proteomes" id="UP000652153"/>
    </source>
</evidence>
<evidence type="ECO:0000313" key="2">
    <source>
        <dbReference type="EMBL" id="GGH52610.1"/>
    </source>
</evidence>
<comment type="similarity">
    <text evidence="1">Belongs to the short-chain dehydrogenases/reductases (SDR) family.</text>
</comment>
<dbReference type="SUPFAM" id="SSF51735">
    <property type="entry name" value="NAD(P)-binding Rossmann-fold domains"/>
    <property type="match status" value="1"/>
</dbReference>
<proteinExistence type="inferred from homology"/>
<organism evidence="2 3">
    <name type="scientific">Paenibacillus silvae</name>
    <dbReference type="NCBI Taxonomy" id="1325358"/>
    <lineage>
        <taxon>Bacteria</taxon>
        <taxon>Bacillati</taxon>
        <taxon>Bacillota</taxon>
        <taxon>Bacilli</taxon>
        <taxon>Bacillales</taxon>
        <taxon>Paenibacillaceae</taxon>
        <taxon>Paenibacillus</taxon>
    </lineage>
</organism>
<dbReference type="PANTHER" id="PTHR42879:SF2">
    <property type="entry name" value="3-OXOACYL-[ACYL-CARRIER-PROTEIN] REDUCTASE FABG"/>
    <property type="match status" value="1"/>
</dbReference>
<name>A0ABQ1Z9C1_9BACL</name>
<dbReference type="Pfam" id="PF13561">
    <property type="entry name" value="adh_short_C2"/>
    <property type="match status" value="1"/>
</dbReference>
<accession>A0ABQ1Z9C1</accession>
<dbReference type="Proteomes" id="UP000652153">
    <property type="component" value="Unassembled WGS sequence"/>
</dbReference>
<evidence type="ECO:0000256" key="1">
    <source>
        <dbReference type="ARBA" id="ARBA00006484"/>
    </source>
</evidence>
<protein>
    <recommendedName>
        <fullName evidence="4">SDR family NAD(P)-dependent oxidoreductase</fullName>
    </recommendedName>
</protein>
<dbReference type="InterPro" id="IPR036291">
    <property type="entry name" value="NAD(P)-bd_dom_sf"/>
</dbReference>
<gene>
    <name evidence="2" type="ORF">GCM10008014_19490</name>
</gene>
<dbReference type="Gene3D" id="3.40.50.720">
    <property type="entry name" value="NAD(P)-binding Rossmann-like Domain"/>
    <property type="match status" value="1"/>
</dbReference>
<evidence type="ECO:0008006" key="4">
    <source>
        <dbReference type="Google" id="ProtNLM"/>
    </source>
</evidence>